<proteinExistence type="inferred from homology"/>
<keyword evidence="6 9" id="KW-1133">Transmembrane helix</keyword>
<dbReference type="SUPFAM" id="SSF103473">
    <property type="entry name" value="MFS general substrate transporter"/>
    <property type="match status" value="1"/>
</dbReference>
<dbReference type="PROSITE" id="PS50850">
    <property type="entry name" value="MFS"/>
    <property type="match status" value="1"/>
</dbReference>
<dbReference type="Proteomes" id="UP000002791">
    <property type="component" value="Chromosome"/>
</dbReference>
<evidence type="ECO:0000313" key="11">
    <source>
        <dbReference type="EMBL" id="EHR61190.1"/>
    </source>
</evidence>
<feature type="transmembrane region" description="Helical" evidence="9">
    <location>
        <begin position="348"/>
        <end position="368"/>
    </location>
</feature>
<keyword evidence="7 9" id="KW-0472">Membrane</keyword>
<evidence type="ECO:0000313" key="12">
    <source>
        <dbReference type="Proteomes" id="UP000002791"/>
    </source>
</evidence>
<dbReference type="AlphaFoldDB" id="H5XQV0"/>
<dbReference type="PRINTS" id="PR01036">
    <property type="entry name" value="TCRTETB"/>
</dbReference>
<dbReference type="GO" id="GO:0005886">
    <property type="term" value="C:plasma membrane"/>
    <property type="evidence" value="ECO:0007669"/>
    <property type="project" value="UniProtKB-SubCell"/>
</dbReference>
<dbReference type="STRING" id="882082.SaccyDRAFT_2313"/>
<evidence type="ECO:0000256" key="5">
    <source>
        <dbReference type="ARBA" id="ARBA00022692"/>
    </source>
</evidence>
<organism evidence="11 12">
    <name type="scientific">Saccharomonospora cyanea NA-134</name>
    <dbReference type="NCBI Taxonomy" id="882082"/>
    <lineage>
        <taxon>Bacteria</taxon>
        <taxon>Bacillati</taxon>
        <taxon>Actinomycetota</taxon>
        <taxon>Actinomycetes</taxon>
        <taxon>Pseudonocardiales</taxon>
        <taxon>Pseudonocardiaceae</taxon>
        <taxon>Saccharomonospora</taxon>
    </lineage>
</organism>
<dbReference type="InterPro" id="IPR004638">
    <property type="entry name" value="EmrB-like"/>
</dbReference>
<feature type="transmembrane region" description="Helical" evidence="9">
    <location>
        <begin position="118"/>
        <end position="139"/>
    </location>
</feature>
<dbReference type="PANTHER" id="PTHR42718:SF9">
    <property type="entry name" value="MAJOR FACILITATOR SUPERFAMILY MULTIDRUG TRANSPORTER MFSC"/>
    <property type="match status" value="1"/>
</dbReference>
<dbReference type="Gene3D" id="1.20.1250.20">
    <property type="entry name" value="MFS general substrate transporter like domains"/>
    <property type="match status" value="1"/>
</dbReference>
<gene>
    <name evidence="11" type="ORF">SaccyDRAFT_2313</name>
</gene>
<feature type="transmembrane region" description="Helical" evidence="9">
    <location>
        <begin position="280"/>
        <end position="303"/>
    </location>
</feature>
<comment type="subcellular location">
    <subcellularLocation>
        <location evidence="1">Cell membrane</location>
        <topology evidence="1">Multi-pass membrane protein</topology>
    </subcellularLocation>
</comment>
<feature type="transmembrane region" description="Helical" evidence="9">
    <location>
        <begin position="177"/>
        <end position="194"/>
    </location>
</feature>
<evidence type="ECO:0000256" key="1">
    <source>
        <dbReference type="ARBA" id="ARBA00004651"/>
    </source>
</evidence>
<feature type="transmembrane region" description="Helical" evidence="9">
    <location>
        <begin position="151"/>
        <end position="171"/>
    </location>
</feature>
<feature type="transmembrane region" description="Helical" evidence="9">
    <location>
        <begin position="88"/>
        <end position="112"/>
    </location>
</feature>
<dbReference type="PANTHER" id="PTHR42718">
    <property type="entry name" value="MAJOR FACILITATOR SUPERFAMILY MULTIDRUG TRANSPORTER MFSC"/>
    <property type="match status" value="1"/>
</dbReference>
<dbReference type="InterPro" id="IPR020846">
    <property type="entry name" value="MFS_dom"/>
</dbReference>
<keyword evidence="3" id="KW-0813">Transport</keyword>
<dbReference type="CDD" id="cd17503">
    <property type="entry name" value="MFS_LmrB_MDR_like"/>
    <property type="match status" value="1"/>
</dbReference>
<feature type="transmembrane region" description="Helical" evidence="9">
    <location>
        <begin position="206"/>
        <end position="228"/>
    </location>
</feature>
<name>H5XQV0_9PSEU</name>
<evidence type="ECO:0000256" key="8">
    <source>
        <dbReference type="SAM" id="MobiDB-lite"/>
    </source>
</evidence>
<evidence type="ECO:0000256" key="3">
    <source>
        <dbReference type="ARBA" id="ARBA00022448"/>
    </source>
</evidence>
<dbReference type="GO" id="GO:0022857">
    <property type="term" value="F:transmembrane transporter activity"/>
    <property type="evidence" value="ECO:0007669"/>
    <property type="project" value="InterPro"/>
</dbReference>
<feature type="transmembrane region" description="Helical" evidence="9">
    <location>
        <begin position="240"/>
        <end position="259"/>
    </location>
</feature>
<dbReference type="NCBIfam" id="TIGR00711">
    <property type="entry name" value="efflux_EmrB"/>
    <property type="match status" value="1"/>
</dbReference>
<feature type="compositionally biased region" description="Basic and acidic residues" evidence="8">
    <location>
        <begin position="474"/>
        <end position="486"/>
    </location>
</feature>
<sequence>MIDRARTEPVSDRDSTTPRSGPLIAVLVASAFVMILNETILSVALRDLTVELGVTTTTVQWLTSGFLLTMAVVIPTTGFLLERFTPRHIFLASLSLFSTGTLLSALAPGFGVLLAGRVVQACGTAVMVPLLMTSVMRLVPPQRRGAMMGTITIVIAVAPAVGPTIGGALLSSLGWRWMFWLVLPLALSALALGAKWFRLDGHTRKVPLDMGSVLLSALGFGGLLYGLASIGESGGQGHALPPWLPVVVGVAALAVFTYRQVRLQRDDRALLDLRPFTYRSFVLGVTLTGLVFICLLGVGSIMLPLYLQTVLNTSTFVSGLAVLPGGLVLGLLGRPVGALFDRLGSRPLVIPGALAMAGSLWLFTTLGPGSPLEAVIAIHVLLMTGLAFMMTPLMTESLGVLPEHLHSHGSAILSTLQQVAGALGTAVFVTVAALGSAEDAVSPDADGLRLAFVTAGCIGVAALVAALFTPRRKTAEDPTGSDEHGEPVNTAAATAHDTR</sequence>
<keyword evidence="5 9" id="KW-0812">Transmembrane</keyword>
<feature type="transmembrane region" description="Helical" evidence="9">
    <location>
        <begin position="415"/>
        <end position="435"/>
    </location>
</feature>
<evidence type="ECO:0000259" key="10">
    <source>
        <dbReference type="PROSITE" id="PS50850"/>
    </source>
</evidence>
<feature type="transmembrane region" description="Helical" evidence="9">
    <location>
        <begin position="21"/>
        <end position="41"/>
    </location>
</feature>
<feature type="transmembrane region" description="Helical" evidence="9">
    <location>
        <begin position="61"/>
        <end position="81"/>
    </location>
</feature>
<reference evidence="11 12" key="1">
    <citation type="submission" date="2011-11" db="EMBL/GenBank/DDBJ databases">
        <title>The Noncontiguous Finished sequence of Saccharomonospora cyanea NA-134.</title>
        <authorList>
            <consortium name="US DOE Joint Genome Institute"/>
            <person name="Lucas S."/>
            <person name="Han J."/>
            <person name="Lapidus A."/>
            <person name="Cheng J.-F."/>
            <person name="Goodwin L."/>
            <person name="Pitluck S."/>
            <person name="Peters L."/>
            <person name="Ovchinnikova G."/>
            <person name="Lu M."/>
            <person name="Detter J.C."/>
            <person name="Han C."/>
            <person name="Tapia R."/>
            <person name="Land M."/>
            <person name="Hauser L."/>
            <person name="Kyrpides N."/>
            <person name="Ivanova N."/>
            <person name="Pagani I."/>
            <person name="Brambilla E.-M."/>
            <person name="Klenk H.-P."/>
            <person name="Woyke T."/>
        </authorList>
    </citation>
    <scope>NUCLEOTIDE SEQUENCE [LARGE SCALE GENOMIC DNA]</scope>
    <source>
        <strain evidence="11 12">NA-134</strain>
    </source>
</reference>
<evidence type="ECO:0000256" key="7">
    <source>
        <dbReference type="ARBA" id="ARBA00023136"/>
    </source>
</evidence>
<dbReference type="InterPro" id="IPR036259">
    <property type="entry name" value="MFS_trans_sf"/>
</dbReference>
<accession>H5XQV0</accession>
<dbReference type="InterPro" id="IPR011701">
    <property type="entry name" value="MFS"/>
</dbReference>
<comment type="similarity">
    <text evidence="2">Belongs to the major facilitator superfamily. EmrB family.</text>
</comment>
<keyword evidence="12" id="KW-1185">Reference proteome</keyword>
<feature type="domain" description="Major facilitator superfamily (MFS) profile" evidence="10">
    <location>
        <begin position="23"/>
        <end position="473"/>
    </location>
</feature>
<protein>
    <submittedName>
        <fullName evidence="11">Drug resistance transporter, EmrB/QacA subfamily</fullName>
    </submittedName>
</protein>
<dbReference type="RefSeq" id="WP_005456267.1">
    <property type="nucleotide sequence ID" value="NZ_CM001440.1"/>
</dbReference>
<evidence type="ECO:0000256" key="9">
    <source>
        <dbReference type="SAM" id="Phobius"/>
    </source>
</evidence>
<evidence type="ECO:0000256" key="4">
    <source>
        <dbReference type="ARBA" id="ARBA00022475"/>
    </source>
</evidence>
<dbReference type="EMBL" id="CM001440">
    <property type="protein sequence ID" value="EHR61190.1"/>
    <property type="molecule type" value="Genomic_DNA"/>
</dbReference>
<dbReference type="eggNOG" id="COG2814">
    <property type="taxonomic scope" value="Bacteria"/>
</dbReference>
<feature type="transmembrane region" description="Helical" evidence="9">
    <location>
        <begin position="315"/>
        <end position="336"/>
    </location>
</feature>
<dbReference type="Gene3D" id="1.20.1720.10">
    <property type="entry name" value="Multidrug resistance protein D"/>
    <property type="match status" value="1"/>
</dbReference>
<feature type="transmembrane region" description="Helical" evidence="9">
    <location>
        <begin position="447"/>
        <end position="468"/>
    </location>
</feature>
<dbReference type="HOGENOM" id="CLU_000960_28_0_11"/>
<feature type="transmembrane region" description="Helical" evidence="9">
    <location>
        <begin position="374"/>
        <end position="394"/>
    </location>
</feature>
<feature type="region of interest" description="Disordered" evidence="8">
    <location>
        <begin position="474"/>
        <end position="499"/>
    </location>
</feature>
<dbReference type="Pfam" id="PF07690">
    <property type="entry name" value="MFS_1"/>
    <property type="match status" value="1"/>
</dbReference>
<dbReference type="OrthoDB" id="9812221at2"/>
<keyword evidence="4" id="KW-1003">Cell membrane</keyword>
<evidence type="ECO:0000256" key="2">
    <source>
        <dbReference type="ARBA" id="ARBA00008537"/>
    </source>
</evidence>
<evidence type="ECO:0000256" key="6">
    <source>
        <dbReference type="ARBA" id="ARBA00022989"/>
    </source>
</evidence>